<dbReference type="InterPro" id="IPR002182">
    <property type="entry name" value="NB-ARC"/>
</dbReference>
<dbReference type="EMBL" id="CP023778">
    <property type="protein sequence ID" value="ATL67789.1"/>
    <property type="molecule type" value="Genomic_DNA"/>
</dbReference>
<evidence type="ECO:0000256" key="2">
    <source>
        <dbReference type="SAM" id="MobiDB-lite"/>
    </source>
</evidence>
<dbReference type="Gene3D" id="1.25.40.10">
    <property type="entry name" value="Tetratricopeptide repeat domain"/>
    <property type="match status" value="1"/>
</dbReference>
<accession>A0A291RKJ2</accession>
<gene>
    <name evidence="4" type="ORF">CRH09_17895</name>
</gene>
<evidence type="ECO:0000313" key="4">
    <source>
        <dbReference type="EMBL" id="ATL67789.1"/>
    </source>
</evidence>
<dbReference type="Pfam" id="PF00931">
    <property type="entry name" value="NB-ARC"/>
    <property type="match status" value="1"/>
</dbReference>
<dbReference type="Gene3D" id="1.10.260.40">
    <property type="entry name" value="lambda repressor-like DNA-binding domains"/>
    <property type="match status" value="1"/>
</dbReference>
<evidence type="ECO:0000256" key="1">
    <source>
        <dbReference type="PROSITE-ProRule" id="PRU00339"/>
    </source>
</evidence>
<dbReference type="InterPro" id="IPR027417">
    <property type="entry name" value="P-loop_NTPase"/>
</dbReference>
<dbReference type="PROSITE" id="PS50005">
    <property type="entry name" value="TPR"/>
    <property type="match status" value="1"/>
</dbReference>
<dbReference type="GO" id="GO:0043531">
    <property type="term" value="F:ADP binding"/>
    <property type="evidence" value="ECO:0007669"/>
    <property type="project" value="InterPro"/>
</dbReference>
<reference evidence="4 5" key="1">
    <citation type="submission" date="2017-10" db="EMBL/GenBank/DDBJ databases">
        <title>Comparative genomics between pathogenic Norcardia.</title>
        <authorList>
            <person name="Zeng L."/>
        </authorList>
    </citation>
    <scope>NUCLEOTIDE SEQUENCE [LARGE SCALE GENOMIC DNA]</scope>
    <source>
        <strain evidence="4 5">NC_YFY_NT001</strain>
    </source>
</reference>
<feature type="compositionally biased region" description="Basic and acidic residues" evidence="2">
    <location>
        <begin position="736"/>
        <end position="757"/>
    </location>
</feature>
<sequence length="771" mass="84006">MDGSRNTTPEGAVEGFGAALRKLRMERGISAAHLARQLNYSKGHLNNVEKGVKRPSPEFIRACDDALDAHGALLALMPQPRPPRAHPPVRPAQLPPGPTHFVGRDRQLALLEDLRADGEGPLVVVVNGRPGVGKTTLALSWTRRIRDDYPDGVLVADLRGYSPSQPPAEPAEVLEEFLRALGVSPDRVPSTVSGRSALYRSLLDGHRTVVVLDNAVSSAQVRPLLPGATGAVAIVTSRDRLSSLAIHDGAYLVDLDVFTEREAIELLRTVVGPDRVRAHPDAAADVVRRCANLPLAVRVAAERIAARPALTLTDLAADLADESSRLAALAVDDEAPVHAVFSWSYRGLSPAVARMFRTLALHAGPGIGLGAAAALADVSVAEARNSLGRLVIGHLVDEVRHERFRFHDLVRLYAREQVDRDPPAETSAAVHRELVWYLRTVHAASLILGPSNQYFPGEIPATGPPPPALSSYEDAVGWFELELTNIVAATRQAYELGWYELAWQIPHALFEFLHLQQPWSIWENIYRIGLAAAEKAHSRTAEAWMRHGLGLVHLGLRRFPESFTLICEALEIRRADGDIDNQAWGMWALGTLHMETDRIPAAFDGFDEALRLFGQANDDYGQAATLNTIAHLHHRLGDSDKALPLCSEALAIYRASGNRHGEGDALHQLGEVHAALGQLDNALRCLEEALKVRRTTGDSKGEADTLVALAEISHRSGRQGTAREYLEQAVDLFAERGDPRSPRVDRLLAEIPRRPPPEEGDTSGTTARQGR</sequence>
<dbReference type="SMART" id="SM00028">
    <property type="entry name" value="TPR"/>
    <property type="match status" value="5"/>
</dbReference>
<dbReference type="KEGG" id="ntp:CRH09_17895"/>
<dbReference type="CDD" id="cd00093">
    <property type="entry name" value="HTH_XRE"/>
    <property type="match status" value="1"/>
</dbReference>
<evidence type="ECO:0000313" key="5">
    <source>
        <dbReference type="Proteomes" id="UP000221961"/>
    </source>
</evidence>
<protein>
    <recommendedName>
        <fullName evidence="3">HTH cro/C1-type domain-containing protein</fullName>
    </recommendedName>
</protein>
<dbReference type="InterPro" id="IPR019734">
    <property type="entry name" value="TPR_rpt"/>
</dbReference>
<dbReference type="InterPro" id="IPR010982">
    <property type="entry name" value="Lambda_DNA-bd_dom_sf"/>
</dbReference>
<proteinExistence type="predicted"/>
<feature type="compositionally biased region" description="Polar residues" evidence="2">
    <location>
        <begin position="762"/>
        <end position="771"/>
    </location>
</feature>
<dbReference type="Pfam" id="PF13424">
    <property type="entry name" value="TPR_12"/>
    <property type="match status" value="2"/>
</dbReference>
<dbReference type="GO" id="GO:0003677">
    <property type="term" value="F:DNA binding"/>
    <property type="evidence" value="ECO:0007669"/>
    <property type="project" value="InterPro"/>
</dbReference>
<dbReference type="AlphaFoldDB" id="A0A291RKJ2"/>
<dbReference type="PRINTS" id="PR00364">
    <property type="entry name" value="DISEASERSIST"/>
</dbReference>
<keyword evidence="1" id="KW-0802">TPR repeat</keyword>
<dbReference type="SUPFAM" id="SSF47413">
    <property type="entry name" value="lambda repressor-like DNA-binding domains"/>
    <property type="match status" value="1"/>
</dbReference>
<dbReference type="Proteomes" id="UP000221961">
    <property type="component" value="Chromosome"/>
</dbReference>
<name>A0A291RKJ2_9NOCA</name>
<dbReference type="Pfam" id="PF13560">
    <property type="entry name" value="HTH_31"/>
    <property type="match status" value="1"/>
</dbReference>
<dbReference type="Gene3D" id="3.40.50.300">
    <property type="entry name" value="P-loop containing nucleotide triphosphate hydrolases"/>
    <property type="match status" value="1"/>
</dbReference>
<feature type="repeat" description="TPR" evidence="1">
    <location>
        <begin position="663"/>
        <end position="696"/>
    </location>
</feature>
<dbReference type="PROSITE" id="PS50943">
    <property type="entry name" value="HTH_CROC1"/>
    <property type="match status" value="1"/>
</dbReference>
<dbReference type="InterPro" id="IPR011990">
    <property type="entry name" value="TPR-like_helical_dom_sf"/>
</dbReference>
<dbReference type="InterPro" id="IPR001387">
    <property type="entry name" value="Cro/C1-type_HTH"/>
</dbReference>
<dbReference type="SMART" id="SM00530">
    <property type="entry name" value="HTH_XRE"/>
    <property type="match status" value="1"/>
</dbReference>
<dbReference type="SUPFAM" id="SSF48452">
    <property type="entry name" value="TPR-like"/>
    <property type="match status" value="2"/>
</dbReference>
<evidence type="ECO:0000259" key="3">
    <source>
        <dbReference type="PROSITE" id="PS50943"/>
    </source>
</evidence>
<dbReference type="PANTHER" id="PTHR47691">
    <property type="entry name" value="REGULATOR-RELATED"/>
    <property type="match status" value="1"/>
</dbReference>
<organism evidence="4 5">
    <name type="scientific">Nocardia terpenica</name>
    <dbReference type="NCBI Taxonomy" id="455432"/>
    <lineage>
        <taxon>Bacteria</taxon>
        <taxon>Bacillati</taxon>
        <taxon>Actinomycetota</taxon>
        <taxon>Actinomycetes</taxon>
        <taxon>Mycobacteriales</taxon>
        <taxon>Nocardiaceae</taxon>
        <taxon>Nocardia</taxon>
    </lineage>
</organism>
<feature type="region of interest" description="Disordered" evidence="2">
    <location>
        <begin position="736"/>
        <end position="771"/>
    </location>
</feature>
<dbReference type="PANTHER" id="PTHR47691:SF3">
    <property type="entry name" value="HTH-TYPE TRANSCRIPTIONAL REGULATOR RV0890C-RELATED"/>
    <property type="match status" value="1"/>
</dbReference>
<feature type="domain" description="HTH cro/C1-type" evidence="3">
    <location>
        <begin position="20"/>
        <end position="74"/>
    </location>
</feature>
<dbReference type="SUPFAM" id="SSF52540">
    <property type="entry name" value="P-loop containing nucleoside triphosphate hydrolases"/>
    <property type="match status" value="1"/>
</dbReference>